<dbReference type="EMBL" id="BDRX01000142">
    <property type="protein sequence ID" value="GBF99010.1"/>
    <property type="molecule type" value="Genomic_DNA"/>
</dbReference>
<evidence type="ECO:0000313" key="3">
    <source>
        <dbReference type="EMBL" id="GBF99010.1"/>
    </source>
</evidence>
<dbReference type="AlphaFoldDB" id="A0A2V0PMA5"/>
<feature type="chain" id="PRO_5015876042" evidence="2">
    <location>
        <begin position="26"/>
        <end position="405"/>
    </location>
</feature>
<dbReference type="InParanoid" id="A0A2V0PMA5"/>
<accession>A0A2V0PMA5</accession>
<keyword evidence="4" id="KW-1185">Reference proteome</keyword>
<organism evidence="3 4">
    <name type="scientific">Raphidocelis subcapitata</name>
    <dbReference type="NCBI Taxonomy" id="307507"/>
    <lineage>
        <taxon>Eukaryota</taxon>
        <taxon>Viridiplantae</taxon>
        <taxon>Chlorophyta</taxon>
        <taxon>core chlorophytes</taxon>
        <taxon>Chlorophyceae</taxon>
        <taxon>CS clade</taxon>
        <taxon>Sphaeropleales</taxon>
        <taxon>Selenastraceae</taxon>
        <taxon>Raphidocelis</taxon>
    </lineage>
</organism>
<protein>
    <submittedName>
        <fullName evidence="3">Uncharacterized protein</fullName>
    </submittedName>
</protein>
<feature type="compositionally biased region" description="Low complexity" evidence="1">
    <location>
        <begin position="293"/>
        <end position="304"/>
    </location>
</feature>
<evidence type="ECO:0000256" key="2">
    <source>
        <dbReference type="SAM" id="SignalP"/>
    </source>
</evidence>
<name>A0A2V0PMA5_9CHLO</name>
<comment type="caution">
    <text evidence="3">The sequence shown here is derived from an EMBL/GenBank/DDBJ whole genome shotgun (WGS) entry which is preliminary data.</text>
</comment>
<proteinExistence type="predicted"/>
<feature type="region of interest" description="Disordered" evidence="1">
    <location>
        <begin position="277"/>
        <end position="353"/>
    </location>
</feature>
<keyword evidence="2" id="KW-0732">Signal</keyword>
<evidence type="ECO:0000313" key="4">
    <source>
        <dbReference type="Proteomes" id="UP000247498"/>
    </source>
</evidence>
<evidence type="ECO:0000256" key="1">
    <source>
        <dbReference type="SAM" id="MobiDB-lite"/>
    </source>
</evidence>
<dbReference type="Proteomes" id="UP000247498">
    <property type="component" value="Unassembled WGS sequence"/>
</dbReference>
<dbReference type="OrthoDB" id="10678562at2759"/>
<feature type="compositionally biased region" description="Low complexity" evidence="1">
    <location>
        <begin position="337"/>
        <end position="353"/>
    </location>
</feature>
<feature type="region of interest" description="Disordered" evidence="1">
    <location>
        <begin position="252"/>
        <end position="271"/>
    </location>
</feature>
<reference evidence="3 4" key="1">
    <citation type="journal article" date="2018" name="Sci. Rep.">
        <title>Raphidocelis subcapitata (=Pseudokirchneriella subcapitata) provides an insight into genome evolution and environmental adaptations in the Sphaeropleales.</title>
        <authorList>
            <person name="Suzuki S."/>
            <person name="Yamaguchi H."/>
            <person name="Nakajima N."/>
            <person name="Kawachi M."/>
        </authorList>
    </citation>
    <scope>NUCLEOTIDE SEQUENCE [LARGE SCALE GENOMIC DNA]</scope>
    <source>
        <strain evidence="3 4">NIES-35</strain>
    </source>
</reference>
<feature type="signal peptide" evidence="2">
    <location>
        <begin position="1"/>
        <end position="25"/>
    </location>
</feature>
<sequence length="405" mass="40011">MGRVCGRGLLLLALLAAAGPPAARADGAAPPAATVAVRSEHAQVQAGRPAKLEVRVADGASKAALPPSDFQLSHERLIHMVVLGADLDTFFHTHQTSTTPEAFVFSAVTFPKAGDYLLSFDGETKDDVAVSSRAKLAAAGAPKMAAFDARRVGATTVSVRPAPLADPSPAVSLASLSAPAGSGAGAGPVYEAALDGPQGAACSPGARPQAYTLKLSRREAGAKGGGGGAAAPVTDLEAYLGAPMHLATISSDLKSSGHTHGTLPKAAAAGAASKPAPAAAAAADEHAAHGRRLAGSSRRSLAQAAGGGGGAHGGSHDGMDMDMDMAGMDMGGDDKTPAAPSPSGGAAGAAQHAQHAAPAGARFGPVILAEAPMPRAGVYALVAQLRRGKELILLPFYVNCSGPAQ</sequence>
<gene>
    <name evidence="3" type="ORF">Rsub_11814</name>
</gene>